<evidence type="ECO:0000256" key="1">
    <source>
        <dbReference type="SAM" id="SignalP"/>
    </source>
</evidence>
<evidence type="ECO:0000313" key="2">
    <source>
        <dbReference type="EMBL" id="UYG50820.1"/>
    </source>
</evidence>
<dbReference type="InterPro" id="IPR014508">
    <property type="entry name" value="UCP020555_TPR-like"/>
</dbReference>
<name>A0ABY6G7T5_9BURK</name>
<dbReference type="EMBL" id="CP106881">
    <property type="protein sequence ID" value="UYG50820.1"/>
    <property type="molecule type" value="Genomic_DNA"/>
</dbReference>
<dbReference type="Proteomes" id="UP001162800">
    <property type="component" value="Chromosome"/>
</dbReference>
<keyword evidence="3" id="KW-1185">Reference proteome</keyword>
<dbReference type="Pfam" id="PF16068">
    <property type="entry name" value="DUF4810"/>
    <property type="match status" value="1"/>
</dbReference>
<dbReference type="PIRSF" id="PIRSF020555">
    <property type="entry name" value="UCP020555"/>
    <property type="match status" value="1"/>
</dbReference>
<sequence length="122" mass="13187">MRANLLMPTAPTLALAVLLSGCASSAPQPLYRWDGYENQVYGYLRSTGATRAQQIQALEQGLIESGARNAALPPGYQAHLGLLYLDAGRTDEALRAWESEKAAFPESAQYIDYLIGNLKKGG</sequence>
<gene>
    <name evidence="2" type="ORF">M9799_12045</name>
</gene>
<keyword evidence="1" id="KW-0732">Signal</keyword>
<accession>A0ABY6G7T5</accession>
<organism evidence="2 3">
    <name type="scientific">Comamonas endophytica</name>
    <dbReference type="NCBI Taxonomy" id="2949090"/>
    <lineage>
        <taxon>Bacteria</taxon>
        <taxon>Pseudomonadati</taxon>
        <taxon>Pseudomonadota</taxon>
        <taxon>Betaproteobacteria</taxon>
        <taxon>Burkholderiales</taxon>
        <taxon>Comamonadaceae</taxon>
        <taxon>Comamonas</taxon>
    </lineage>
</organism>
<dbReference type="PROSITE" id="PS51257">
    <property type="entry name" value="PROKAR_LIPOPROTEIN"/>
    <property type="match status" value="1"/>
</dbReference>
<proteinExistence type="predicted"/>
<dbReference type="RefSeq" id="WP_231041917.1">
    <property type="nucleotide sequence ID" value="NZ_CP106881.1"/>
</dbReference>
<feature type="signal peptide" evidence="1">
    <location>
        <begin position="1"/>
        <end position="25"/>
    </location>
</feature>
<reference evidence="2" key="1">
    <citation type="submission" date="2022-09" db="EMBL/GenBank/DDBJ databases">
        <title>The complete genome of Acidovorax sp. 5MLIR.</title>
        <authorList>
            <person name="Liu L."/>
            <person name="Yue J."/>
            <person name="Yang F."/>
            <person name="Yuan J."/>
            <person name="Li L."/>
        </authorList>
    </citation>
    <scope>NUCLEOTIDE SEQUENCE</scope>
    <source>
        <strain evidence="2">5MLIR</strain>
    </source>
</reference>
<protein>
    <submittedName>
        <fullName evidence="2">DUF4810 domain-containing protein</fullName>
    </submittedName>
</protein>
<feature type="chain" id="PRO_5046329639" evidence="1">
    <location>
        <begin position="26"/>
        <end position="122"/>
    </location>
</feature>
<evidence type="ECO:0000313" key="3">
    <source>
        <dbReference type="Proteomes" id="UP001162800"/>
    </source>
</evidence>